<dbReference type="InterPro" id="IPR050087">
    <property type="entry name" value="AON_synthase_class-II"/>
</dbReference>
<proteinExistence type="predicted"/>
<dbReference type="InterPro" id="IPR004839">
    <property type="entry name" value="Aminotransferase_I/II_large"/>
</dbReference>
<dbReference type="PANTHER" id="PTHR13693">
    <property type="entry name" value="CLASS II AMINOTRANSFERASE/8-AMINO-7-OXONONANOATE SYNTHASE"/>
    <property type="match status" value="1"/>
</dbReference>
<dbReference type="GO" id="GO:0016740">
    <property type="term" value="F:transferase activity"/>
    <property type="evidence" value="ECO:0007669"/>
    <property type="project" value="UniProtKB-KW"/>
</dbReference>
<name>A0A1F4ZPD0_9BACT</name>
<dbReference type="InterPro" id="IPR015421">
    <property type="entry name" value="PyrdxlP-dep_Trfase_major"/>
</dbReference>
<protein>
    <recommendedName>
        <fullName evidence="3">SPOR domain-containing protein</fullName>
    </recommendedName>
</protein>
<feature type="domain" description="SPOR" evidence="3">
    <location>
        <begin position="340"/>
        <end position="413"/>
    </location>
</feature>
<dbReference type="PROSITE" id="PS51724">
    <property type="entry name" value="SPOR"/>
    <property type="match status" value="1"/>
</dbReference>
<keyword evidence="2" id="KW-0808">Transferase</keyword>
<dbReference type="GO" id="GO:0030170">
    <property type="term" value="F:pyridoxal phosphate binding"/>
    <property type="evidence" value="ECO:0007669"/>
    <property type="project" value="InterPro"/>
</dbReference>
<accession>A0A1F4ZPD0</accession>
<dbReference type="InterPro" id="IPR015424">
    <property type="entry name" value="PyrdxlP-dep_Trfase"/>
</dbReference>
<evidence type="ECO:0000313" key="5">
    <source>
        <dbReference type="Proteomes" id="UP000176424"/>
    </source>
</evidence>
<comment type="cofactor">
    <cofactor evidence="1">
        <name>pyridoxal 5'-phosphate</name>
        <dbReference type="ChEBI" id="CHEBI:597326"/>
    </cofactor>
</comment>
<reference evidence="4 5" key="1">
    <citation type="journal article" date="2016" name="Nat. Commun.">
        <title>Thousands of microbial genomes shed light on interconnected biogeochemical processes in an aquifer system.</title>
        <authorList>
            <person name="Anantharaman K."/>
            <person name="Brown C.T."/>
            <person name="Hug L.A."/>
            <person name="Sharon I."/>
            <person name="Castelle C.J."/>
            <person name="Probst A.J."/>
            <person name="Thomas B.C."/>
            <person name="Singh A."/>
            <person name="Wilkins M.J."/>
            <person name="Karaoz U."/>
            <person name="Brodie E.L."/>
            <person name="Williams K.H."/>
            <person name="Hubbard S.S."/>
            <person name="Banfield J.F."/>
        </authorList>
    </citation>
    <scope>NUCLEOTIDE SEQUENCE [LARGE SCALE GENOMIC DNA]</scope>
</reference>
<dbReference type="GO" id="GO:0042834">
    <property type="term" value="F:peptidoglycan binding"/>
    <property type="evidence" value="ECO:0007669"/>
    <property type="project" value="InterPro"/>
</dbReference>
<sequence>MSRADYFQILKSEVRRLDDLSVSKRSEKVISGFTSDVPPQAIIGSKSYSVFNSNDYLGLRHHPKLKQAESRASEKFGVGPGAVRFISGSLQIHRDLEMALAQFHGRDDAMIFSSAFAANLAVISSLIKGQSKDSLLDANTLVVSDELNHRSIVEGIRVANFPDTQRRVFHHFDLSQLEQIFKESKGKFTRVLVVTDGVFSMLGEYQNLEKLRSLIDAYDSKFPQGVLMFVDDCHGIGVLGDTGRGVEQLCGTKSDVLVGTLGKAFGVDGGYVTASQSVIDYLRESAATYIYSNPISPGAAAAALESVHILDSVEGKKLLENLRENISHFKKLLSQTSIALAADSKHAIQPLLLADPAKAKALQDHLFQQGFLTTSITYPVVPKGRDEIRVQLSAAHTFKDLEKFVQALAKFSS</sequence>
<evidence type="ECO:0000259" key="3">
    <source>
        <dbReference type="PROSITE" id="PS51724"/>
    </source>
</evidence>
<evidence type="ECO:0000256" key="1">
    <source>
        <dbReference type="ARBA" id="ARBA00001933"/>
    </source>
</evidence>
<dbReference type="STRING" id="1797263.A2397_05565"/>
<dbReference type="InterPro" id="IPR007730">
    <property type="entry name" value="SPOR-like_dom"/>
</dbReference>
<dbReference type="InterPro" id="IPR015422">
    <property type="entry name" value="PyrdxlP-dep_Trfase_small"/>
</dbReference>
<dbReference type="Proteomes" id="UP000176424">
    <property type="component" value="Unassembled WGS sequence"/>
</dbReference>
<comment type="caution">
    <text evidence="4">The sequence shown here is derived from an EMBL/GenBank/DDBJ whole genome shotgun (WGS) entry which is preliminary data.</text>
</comment>
<dbReference type="Pfam" id="PF00155">
    <property type="entry name" value="Aminotran_1_2"/>
    <property type="match status" value="1"/>
</dbReference>
<dbReference type="SUPFAM" id="SSF53383">
    <property type="entry name" value="PLP-dependent transferases"/>
    <property type="match status" value="1"/>
</dbReference>
<dbReference type="Gene3D" id="3.90.1150.10">
    <property type="entry name" value="Aspartate Aminotransferase, domain 1"/>
    <property type="match status" value="1"/>
</dbReference>
<organism evidence="4 5">
    <name type="scientific">Candidatus Amesbacteria bacterium RIFOXYB1_FULL_44_23</name>
    <dbReference type="NCBI Taxonomy" id="1797263"/>
    <lineage>
        <taxon>Bacteria</taxon>
        <taxon>Candidatus Amesiibacteriota</taxon>
    </lineage>
</organism>
<dbReference type="AlphaFoldDB" id="A0A1F4ZPD0"/>
<dbReference type="Gene3D" id="3.40.640.10">
    <property type="entry name" value="Type I PLP-dependent aspartate aminotransferase-like (Major domain)"/>
    <property type="match status" value="1"/>
</dbReference>
<evidence type="ECO:0000256" key="2">
    <source>
        <dbReference type="ARBA" id="ARBA00022679"/>
    </source>
</evidence>
<gene>
    <name evidence="4" type="ORF">A2397_05565</name>
</gene>
<evidence type="ECO:0000313" key="4">
    <source>
        <dbReference type="EMBL" id="OGD08253.1"/>
    </source>
</evidence>
<dbReference type="EMBL" id="MEXR01000061">
    <property type="protein sequence ID" value="OGD08253.1"/>
    <property type="molecule type" value="Genomic_DNA"/>
</dbReference>